<dbReference type="OrthoDB" id="10050372at2759"/>
<protein>
    <recommendedName>
        <fullName evidence="4">Centromere protein O</fullName>
    </recommendedName>
</protein>
<dbReference type="InterPro" id="IPR018464">
    <property type="entry name" value="CENP-O"/>
</dbReference>
<evidence type="ECO:0000313" key="10">
    <source>
        <dbReference type="RefSeq" id="XP_042565604.1"/>
    </source>
</evidence>
<evidence type="ECO:0000313" key="8">
    <source>
        <dbReference type="Proteomes" id="UP000515152"/>
    </source>
</evidence>
<evidence type="ECO:0000256" key="6">
    <source>
        <dbReference type="ARBA" id="ARBA00023242"/>
    </source>
</evidence>
<dbReference type="RefSeq" id="XP_042565604.1">
    <property type="nucleotide sequence ID" value="XM_042709670.1"/>
</dbReference>
<dbReference type="Pfam" id="PF09496">
    <property type="entry name" value="CENP-O"/>
    <property type="match status" value="1"/>
</dbReference>
<name>A0A6P3VPH7_CLUHA</name>
<keyword evidence="8" id="KW-1185">Reference proteome</keyword>
<dbReference type="KEGG" id="char:105895744"/>
<accession>A0A6P3VPH7</accession>
<keyword evidence="6" id="KW-0539">Nucleus</keyword>
<dbReference type="Proteomes" id="UP000515152">
    <property type="component" value="Chromosome 14"/>
</dbReference>
<dbReference type="CTD" id="79172"/>
<reference evidence="9 10" key="1">
    <citation type="submission" date="2025-04" db="UniProtKB">
        <authorList>
            <consortium name="RefSeq"/>
        </authorList>
    </citation>
    <scope>IDENTIFICATION</scope>
</reference>
<dbReference type="PANTHER" id="PTHR14582">
    <property type="entry name" value="INNER KINETOCHORE SUBUNIT MAL2"/>
    <property type="match status" value="1"/>
</dbReference>
<evidence type="ECO:0000256" key="1">
    <source>
        <dbReference type="ARBA" id="ARBA00004123"/>
    </source>
</evidence>
<dbReference type="RefSeq" id="XP_012677881.2">
    <property type="nucleotide sequence ID" value="XM_012822427.2"/>
</dbReference>
<dbReference type="PANTHER" id="PTHR14582:SF1">
    <property type="entry name" value="CENTROMERE PROTEIN O"/>
    <property type="match status" value="1"/>
</dbReference>
<evidence type="ECO:0000256" key="2">
    <source>
        <dbReference type="ARBA" id="ARBA00004584"/>
    </source>
</evidence>
<proteinExistence type="inferred from homology"/>
<evidence type="ECO:0000256" key="3">
    <source>
        <dbReference type="ARBA" id="ARBA00007321"/>
    </source>
</evidence>
<dbReference type="AlphaFoldDB" id="A0A6P3VPH7"/>
<evidence type="ECO:0000313" key="9">
    <source>
        <dbReference type="RefSeq" id="XP_012677881.2"/>
    </source>
</evidence>
<gene>
    <name evidence="9 10" type="primary">cenpo</name>
</gene>
<sequence>MEEARDHNVLSCLQRLEMGALGFHSRDPEELLKKDRLHQLNCRVLTLRMQRNKLKVEVQRIKEAKAALDEGISPDSNGEENGAKSSQHTLPLLMARRTQLKDTLRAHHLIGGYEVVEIDSGRRVCYSLSTEYEDTYLDTYHLELDLTRGVRIHRHDIPPSIPLKNLAQENLETDLPAFLHTLREHVSGLASRLYQLRLIKEQVETVSVMETNPLCSVLVLMCKIPGEEETAMLLSLRYGDPIKALPTRVTLESSDKSLPDEPQWKEAKSLFLEVPPHRVLLALRNQGQIL</sequence>
<comment type="similarity">
    <text evidence="3">Belongs to the CENP-O/MCM21 family.</text>
</comment>
<dbReference type="GeneID" id="105895744"/>
<organism evidence="8 9">
    <name type="scientific">Clupea harengus</name>
    <name type="common">Atlantic herring</name>
    <dbReference type="NCBI Taxonomy" id="7950"/>
    <lineage>
        <taxon>Eukaryota</taxon>
        <taxon>Metazoa</taxon>
        <taxon>Chordata</taxon>
        <taxon>Craniata</taxon>
        <taxon>Vertebrata</taxon>
        <taxon>Euteleostomi</taxon>
        <taxon>Actinopterygii</taxon>
        <taxon>Neopterygii</taxon>
        <taxon>Teleostei</taxon>
        <taxon>Clupei</taxon>
        <taxon>Clupeiformes</taxon>
        <taxon>Clupeoidei</taxon>
        <taxon>Clupeidae</taxon>
        <taxon>Clupea</taxon>
    </lineage>
</organism>
<dbReference type="GO" id="GO:0031511">
    <property type="term" value="C:Mis6-Sim4 complex"/>
    <property type="evidence" value="ECO:0007669"/>
    <property type="project" value="TreeGrafter"/>
</dbReference>
<evidence type="ECO:0000256" key="7">
    <source>
        <dbReference type="ARBA" id="ARBA00023328"/>
    </source>
</evidence>
<evidence type="ECO:0000256" key="4">
    <source>
        <dbReference type="ARBA" id="ARBA00016395"/>
    </source>
</evidence>
<evidence type="ECO:0000256" key="5">
    <source>
        <dbReference type="ARBA" id="ARBA00022454"/>
    </source>
</evidence>
<dbReference type="GO" id="GO:0005634">
    <property type="term" value="C:nucleus"/>
    <property type="evidence" value="ECO:0007669"/>
    <property type="project" value="UniProtKB-SubCell"/>
</dbReference>
<keyword evidence="7" id="KW-0137">Centromere</keyword>
<keyword evidence="5" id="KW-0158">Chromosome</keyword>
<comment type="subcellular location">
    <subcellularLocation>
        <location evidence="2">Chromosome</location>
        <location evidence="2">Centromere</location>
    </subcellularLocation>
    <subcellularLocation>
        <location evidence="1">Nucleus</location>
    </subcellularLocation>
</comment>